<dbReference type="Pfam" id="PF04492">
    <property type="entry name" value="Phage_rep_O"/>
    <property type="match status" value="1"/>
</dbReference>
<organism evidence="2">
    <name type="scientific">marine sediment metagenome</name>
    <dbReference type="NCBI Taxonomy" id="412755"/>
    <lineage>
        <taxon>unclassified sequences</taxon>
        <taxon>metagenomes</taxon>
        <taxon>ecological metagenomes</taxon>
    </lineage>
</organism>
<name>X1B7W2_9ZZZZ</name>
<dbReference type="NCBIfam" id="TIGR01610">
    <property type="entry name" value="phage_O_Nterm"/>
    <property type="match status" value="1"/>
</dbReference>
<dbReference type="InterPro" id="IPR006497">
    <property type="entry name" value="Phage_lambda_VrpO_N"/>
</dbReference>
<dbReference type="InterPro" id="IPR036390">
    <property type="entry name" value="WH_DNA-bd_sf"/>
</dbReference>
<sequence>DGYTKIANELLEAIYKTKLTNYEYRVFMMIIRKTYGFNKKSDWIAQKQIVEKTGICKSHISRTIKNLLKKNMITREGKKIGIQKDY</sequence>
<dbReference type="Gene3D" id="1.10.10.10">
    <property type="entry name" value="Winged helix-like DNA-binding domain superfamily/Winged helix DNA-binding domain"/>
    <property type="match status" value="1"/>
</dbReference>
<feature type="domain" description="Bacteriophage lambda Replication protein O N-terminal" evidence="1">
    <location>
        <begin position="1"/>
        <end position="86"/>
    </location>
</feature>
<accession>X1B7W2</accession>
<comment type="caution">
    <text evidence="2">The sequence shown here is derived from an EMBL/GenBank/DDBJ whole genome shotgun (WGS) entry which is preliminary data.</text>
</comment>
<feature type="non-terminal residue" evidence="2">
    <location>
        <position position="1"/>
    </location>
</feature>
<dbReference type="InterPro" id="IPR036388">
    <property type="entry name" value="WH-like_DNA-bd_sf"/>
</dbReference>
<gene>
    <name evidence="2" type="ORF">S01H4_33515</name>
</gene>
<dbReference type="GO" id="GO:0006260">
    <property type="term" value="P:DNA replication"/>
    <property type="evidence" value="ECO:0007669"/>
    <property type="project" value="InterPro"/>
</dbReference>
<evidence type="ECO:0000259" key="1">
    <source>
        <dbReference type="Pfam" id="PF04492"/>
    </source>
</evidence>
<dbReference type="EMBL" id="BART01017650">
    <property type="protein sequence ID" value="GAG80233.1"/>
    <property type="molecule type" value="Genomic_DNA"/>
</dbReference>
<proteinExistence type="predicted"/>
<dbReference type="AlphaFoldDB" id="X1B7W2"/>
<reference evidence="2" key="1">
    <citation type="journal article" date="2014" name="Front. Microbiol.">
        <title>High frequency of phylogenetically diverse reductive dehalogenase-homologous genes in deep subseafloor sedimentary metagenomes.</title>
        <authorList>
            <person name="Kawai M."/>
            <person name="Futagami T."/>
            <person name="Toyoda A."/>
            <person name="Takaki Y."/>
            <person name="Nishi S."/>
            <person name="Hori S."/>
            <person name="Arai W."/>
            <person name="Tsubouchi T."/>
            <person name="Morono Y."/>
            <person name="Uchiyama I."/>
            <person name="Ito T."/>
            <person name="Fujiyama A."/>
            <person name="Inagaki F."/>
            <person name="Takami H."/>
        </authorList>
    </citation>
    <scope>NUCLEOTIDE SEQUENCE</scope>
    <source>
        <strain evidence="2">Expedition CK06-06</strain>
    </source>
</reference>
<protein>
    <recommendedName>
        <fullName evidence="1">Bacteriophage lambda Replication protein O N-terminal domain-containing protein</fullName>
    </recommendedName>
</protein>
<dbReference type="SUPFAM" id="SSF46785">
    <property type="entry name" value="Winged helix' DNA-binding domain"/>
    <property type="match status" value="1"/>
</dbReference>
<evidence type="ECO:0000313" key="2">
    <source>
        <dbReference type="EMBL" id="GAG80233.1"/>
    </source>
</evidence>